<dbReference type="AlphaFoldDB" id="A0A097ESG0"/>
<gene>
    <name evidence="1" type="ORF">LSS_21395</name>
</gene>
<evidence type="ECO:0000313" key="2">
    <source>
        <dbReference type="Proteomes" id="UP000035800"/>
    </source>
</evidence>
<dbReference type="EMBL" id="CP006694">
    <property type="protein sequence ID" value="AIT10869.1"/>
    <property type="molecule type" value="Genomic_DNA"/>
</dbReference>
<reference evidence="1 2" key="2">
    <citation type="journal article" date="2014" name="Emerg. Microbes Infect.">
        <title>Potential impact on kidney infection: a whole-genome analysis of Leptospira santarosai serovar Shermani.</title>
        <authorList>
            <person name="Chou L.F."/>
            <person name="Chen T.W."/>
            <person name="Ko Y.C."/>
            <person name="Pan M.J."/>
            <person name="Tian Y.C."/>
            <person name="Chiu C.H."/>
            <person name="Tang P."/>
            <person name="Hung C.C."/>
            <person name="Yang C.W."/>
        </authorList>
    </citation>
    <scope>NUCLEOTIDE SEQUENCE</scope>
    <source>
        <strain evidence="1 2">LT 821</strain>
    </source>
</reference>
<dbReference type="KEGG" id="lst:LSS_21395"/>
<sequence length="32" mass="4119">MKKRFEKISPYKNRSILPSYFEKRYVWEPIQR</sequence>
<accession>A0A097ESG0</accession>
<protein>
    <submittedName>
        <fullName evidence="1">Uncharacterized protein</fullName>
    </submittedName>
</protein>
<reference evidence="1 2" key="1">
    <citation type="journal article" date="2012" name="Gene">
        <title>Sequence of Leptospira santarosai serovar Shermani genome and prediction of virulence-associated genes.</title>
        <authorList>
            <person name="Chou L.F."/>
            <person name="Chen Y.T."/>
            <person name="Lu C.W."/>
            <person name="Ko Y.C."/>
            <person name="Tang C.Y."/>
            <person name="Pan M.J."/>
            <person name="Tian Y.C."/>
            <person name="Chiu C.H."/>
            <person name="Hung C.C."/>
            <person name="Yang C.W."/>
        </authorList>
    </citation>
    <scope>NUCLEOTIDE SEQUENCE [LARGE SCALE GENOMIC DNA]</scope>
    <source>
        <strain evidence="1">LT 821</strain>
    </source>
</reference>
<name>A0A097ESG0_9LEPT</name>
<proteinExistence type="predicted"/>
<evidence type="ECO:0000313" key="1">
    <source>
        <dbReference type="EMBL" id="AIT10869.1"/>
    </source>
</evidence>
<dbReference type="Proteomes" id="UP000035800">
    <property type="component" value="Chromosome I"/>
</dbReference>
<organism evidence="1 2">
    <name type="scientific">Leptospira santarosai serovar Shermani str. LT 821</name>
    <dbReference type="NCBI Taxonomy" id="758847"/>
    <lineage>
        <taxon>Bacteria</taxon>
        <taxon>Pseudomonadati</taxon>
        <taxon>Spirochaetota</taxon>
        <taxon>Spirochaetia</taxon>
        <taxon>Leptospirales</taxon>
        <taxon>Leptospiraceae</taxon>
        <taxon>Leptospira</taxon>
    </lineage>
</organism>